<dbReference type="GO" id="GO:0055085">
    <property type="term" value="P:transmembrane transport"/>
    <property type="evidence" value="ECO:0007669"/>
    <property type="project" value="InterPro"/>
</dbReference>
<evidence type="ECO:0000256" key="6">
    <source>
        <dbReference type="ARBA" id="ARBA00023136"/>
    </source>
</evidence>
<reference evidence="9 10" key="1">
    <citation type="submission" date="2017-05" db="EMBL/GenBank/DDBJ databases">
        <title>Vagococcus spp. assemblies.</title>
        <authorList>
            <person name="Gulvik C.A."/>
        </authorList>
    </citation>
    <scope>NUCLEOTIDE SEQUENCE [LARGE SCALE GENOMIC DNA]</scope>
    <source>
        <strain evidence="9 10">LMG 24798</strain>
    </source>
</reference>
<dbReference type="CDD" id="cd06261">
    <property type="entry name" value="TM_PBP2"/>
    <property type="match status" value="1"/>
</dbReference>
<proteinExistence type="inferred from homology"/>
<feature type="transmembrane region" description="Helical" evidence="7">
    <location>
        <begin position="139"/>
        <end position="156"/>
    </location>
</feature>
<dbReference type="InterPro" id="IPR000515">
    <property type="entry name" value="MetI-like"/>
</dbReference>
<dbReference type="Gene3D" id="1.10.3720.10">
    <property type="entry name" value="MetI-like"/>
    <property type="match status" value="1"/>
</dbReference>
<feature type="domain" description="ABC transmembrane type-1" evidence="8">
    <location>
        <begin position="71"/>
        <end position="262"/>
    </location>
</feature>
<comment type="caution">
    <text evidence="9">The sequence shown here is derived from an EMBL/GenBank/DDBJ whole genome shotgun (WGS) entry which is preliminary data.</text>
</comment>
<keyword evidence="4 7" id="KW-0812">Transmembrane</keyword>
<feature type="transmembrane region" description="Helical" evidence="7">
    <location>
        <begin position="12"/>
        <end position="31"/>
    </location>
</feature>
<evidence type="ECO:0000256" key="2">
    <source>
        <dbReference type="ARBA" id="ARBA00022448"/>
    </source>
</evidence>
<dbReference type="SUPFAM" id="SSF161098">
    <property type="entry name" value="MetI-like"/>
    <property type="match status" value="1"/>
</dbReference>
<organism evidence="9 10">
    <name type="scientific">Vagococcus acidifermentans</name>
    <dbReference type="NCBI Taxonomy" id="564710"/>
    <lineage>
        <taxon>Bacteria</taxon>
        <taxon>Bacillati</taxon>
        <taxon>Bacillota</taxon>
        <taxon>Bacilli</taxon>
        <taxon>Lactobacillales</taxon>
        <taxon>Enterococcaceae</taxon>
        <taxon>Vagococcus</taxon>
    </lineage>
</organism>
<keyword evidence="5 7" id="KW-1133">Transmembrane helix</keyword>
<keyword evidence="3" id="KW-1003">Cell membrane</keyword>
<sequence>MIAVDKSKRLLIYVFLGILTLLSLIPFWVVLVNSTRSAEQIQQGLSLVPGTNLAYNWEVLMNKGFDVFGGFKNSLIISTCSTVLNVYFSALAAYGIIAYHFRGKRIFFAIILALLMIPTQISMIGFYQFVSKLGLLNNFIPLILPSIAAPSTVFFLKQYLETIYHPDLADSARLDGAGEIAIFHRIMLPLMKPGLATMAIFSFVTSWNNFLMPLILINDTEKFTLPMLIQLLKTDVYRTEFGSMYLGISLSIIPLILIYLFLSKYIISGVTAGGIKE</sequence>
<feature type="transmembrane region" description="Helical" evidence="7">
    <location>
        <begin position="242"/>
        <end position="262"/>
    </location>
</feature>
<comment type="similarity">
    <text evidence="7">Belongs to the binding-protein-dependent transport system permease family.</text>
</comment>
<dbReference type="EMBL" id="NGKC01000004">
    <property type="protein sequence ID" value="RSU12840.1"/>
    <property type="molecule type" value="Genomic_DNA"/>
</dbReference>
<feature type="transmembrane region" description="Helical" evidence="7">
    <location>
        <begin position="106"/>
        <end position="127"/>
    </location>
</feature>
<dbReference type="OrthoDB" id="9794684at2"/>
<feature type="transmembrane region" description="Helical" evidence="7">
    <location>
        <begin position="195"/>
        <end position="217"/>
    </location>
</feature>
<gene>
    <name evidence="9" type="ORF">CBF27_04695</name>
</gene>
<evidence type="ECO:0000256" key="1">
    <source>
        <dbReference type="ARBA" id="ARBA00004651"/>
    </source>
</evidence>
<accession>A0A430AXP6</accession>
<dbReference type="GO" id="GO:0005886">
    <property type="term" value="C:plasma membrane"/>
    <property type="evidence" value="ECO:0007669"/>
    <property type="project" value="UniProtKB-SubCell"/>
</dbReference>
<evidence type="ECO:0000256" key="5">
    <source>
        <dbReference type="ARBA" id="ARBA00022989"/>
    </source>
</evidence>
<keyword evidence="6 7" id="KW-0472">Membrane</keyword>
<evidence type="ECO:0000313" key="9">
    <source>
        <dbReference type="EMBL" id="RSU12840.1"/>
    </source>
</evidence>
<evidence type="ECO:0000256" key="7">
    <source>
        <dbReference type="RuleBase" id="RU363032"/>
    </source>
</evidence>
<dbReference type="InterPro" id="IPR035906">
    <property type="entry name" value="MetI-like_sf"/>
</dbReference>
<dbReference type="PROSITE" id="PS50928">
    <property type="entry name" value="ABC_TM1"/>
    <property type="match status" value="1"/>
</dbReference>
<evidence type="ECO:0000313" key="10">
    <source>
        <dbReference type="Proteomes" id="UP000286773"/>
    </source>
</evidence>
<protein>
    <submittedName>
        <fullName evidence="9">Sugar ABC transporter permease</fullName>
    </submittedName>
</protein>
<comment type="subcellular location">
    <subcellularLocation>
        <location evidence="1 7">Cell membrane</location>
        <topology evidence="1 7">Multi-pass membrane protein</topology>
    </subcellularLocation>
</comment>
<evidence type="ECO:0000256" key="4">
    <source>
        <dbReference type="ARBA" id="ARBA00022692"/>
    </source>
</evidence>
<feature type="transmembrane region" description="Helical" evidence="7">
    <location>
        <begin position="75"/>
        <end position="99"/>
    </location>
</feature>
<dbReference type="PANTHER" id="PTHR43744:SF2">
    <property type="entry name" value="ARABINOOLIGOSACCHARIDES TRANSPORT SYSTEM PERMEASE PROTEIN ARAQ"/>
    <property type="match status" value="1"/>
</dbReference>
<evidence type="ECO:0000259" key="8">
    <source>
        <dbReference type="PROSITE" id="PS50928"/>
    </source>
</evidence>
<dbReference type="Pfam" id="PF00528">
    <property type="entry name" value="BPD_transp_1"/>
    <property type="match status" value="1"/>
</dbReference>
<dbReference type="RefSeq" id="WP_126812902.1">
    <property type="nucleotide sequence ID" value="NZ_NGKC01000004.1"/>
</dbReference>
<evidence type="ECO:0000256" key="3">
    <source>
        <dbReference type="ARBA" id="ARBA00022475"/>
    </source>
</evidence>
<dbReference type="AlphaFoldDB" id="A0A430AXP6"/>
<name>A0A430AXP6_9ENTE</name>
<dbReference type="Proteomes" id="UP000286773">
    <property type="component" value="Unassembled WGS sequence"/>
</dbReference>
<keyword evidence="2 7" id="KW-0813">Transport</keyword>
<dbReference type="PANTHER" id="PTHR43744">
    <property type="entry name" value="ABC TRANSPORTER PERMEASE PROTEIN MG189-RELATED-RELATED"/>
    <property type="match status" value="1"/>
</dbReference>
<keyword evidence="10" id="KW-1185">Reference proteome</keyword>